<comment type="function">
    <text evidence="6">Catalyzes the reduction of dTDP-6-deoxy-L-lyxo-4-hexulose to yield dTDP-L-rhamnose.</text>
</comment>
<dbReference type="InterPro" id="IPR029903">
    <property type="entry name" value="RmlD-like-bd"/>
</dbReference>
<dbReference type="GO" id="GO:0008831">
    <property type="term" value="F:dTDP-4-dehydrorhamnose reductase activity"/>
    <property type="evidence" value="ECO:0007669"/>
    <property type="project" value="UniProtKB-EC"/>
</dbReference>
<keyword evidence="6" id="KW-0521">NADP</keyword>
<comment type="cofactor">
    <cofactor evidence="6">
        <name>Mg(2+)</name>
        <dbReference type="ChEBI" id="CHEBI:18420"/>
    </cofactor>
    <text evidence="6">Binds 1 Mg(2+) ion per monomer.</text>
</comment>
<dbReference type="PANTHER" id="PTHR10491">
    <property type="entry name" value="DTDP-4-DEHYDRORHAMNOSE REDUCTASE"/>
    <property type="match status" value="1"/>
</dbReference>
<evidence type="ECO:0000313" key="9">
    <source>
        <dbReference type="Proteomes" id="UP001177769"/>
    </source>
</evidence>
<sequence length="297" mass="32149">MTSNDVNKPSGKRRLLVLGASGMLGNAVLRWFEQDGGVEVFGSVRSLGSVKGLQAKAPAARFVPGVDVESLDSLTRLFAQVRPDLVVNCIGVVKQLAEADDPLTAIPINALLPHRLARLCQVAGARLIHVSTDCVFSGARGGYVESDASDAYDLYGRSKLMGEVDYENAITLRTSIIGHELASAHGLVGWFLAQQGPVRGFTKAVFSGLPTVELARVIQQHVIPHPELHGTYHVSVAPINKYELLKLVAAAYGRSNEIAPDDKLVIDRSLNSERFRAATGYVPPSWPELVQRMRDFA</sequence>
<evidence type="ECO:0000313" key="8">
    <source>
        <dbReference type="EMBL" id="WIT09987.1"/>
    </source>
</evidence>
<feature type="domain" description="RmlD-like substrate binding" evidence="7">
    <location>
        <begin position="14"/>
        <end position="260"/>
    </location>
</feature>
<dbReference type="Gene3D" id="3.40.50.720">
    <property type="entry name" value="NAD(P)-binding Rossmann-like Domain"/>
    <property type="match status" value="1"/>
</dbReference>
<dbReference type="AlphaFoldDB" id="A0AA95N7U6"/>
<dbReference type="Proteomes" id="UP001177769">
    <property type="component" value="Chromosome"/>
</dbReference>
<evidence type="ECO:0000256" key="5">
    <source>
        <dbReference type="ARBA" id="ARBA00048200"/>
    </source>
</evidence>
<dbReference type="EMBL" id="CP116346">
    <property type="protein sequence ID" value="WIT09987.1"/>
    <property type="molecule type" value="Genomic_DNA"/>
</dbReference>
<dbReference type="KEGG" id="pais:PFX98_13685"/>
<dbReference type="InterPro" id="IPR005913">
    <property type="entry name" value="dTDP_dehydrorham_reduct"/>
</dbReference>
<accession>A0AA95N7U6</accession>
<dbReference type="SUPFAM" id="SSF51735">
    <property type="entry name" value="NAD(P)-binding Rossmann-fold domains"/>
    <property type="match status" value="1"/>
</dbReference>
<name>A0AA95N7U6_9BURK</name>
<evidence type="ECO:0000256" key="6">
    <source>
        <dbReference type="RuleBase" id="RU364082"/>
    </source>
</evidence>
<keyword evidence="9" id="KW-1185">Reference proteome</keyword>
<comment type="catalytic activity">
    <reaction evidence="5 6">
        <text>dTDP-beta-L-rhamnose + NADP(+) = dTDP-4-dehydro-beta-L-rhamnose + NADPH + H(+)</text>
        <dbReference type="Rhea" id="RHEA:21796"/>
        <dbReference type="ChEBI" id="CHEBI:15378"/>
        <dbReference type="ChEBI" id="CHEBI:57510"/>
        <dbReference type="ChEBI" id="CHEBI:57783"/>
        <dbReference type="ChEBI" id="CHEBI:58349"/>
        <dbReference type="ChEBI" id="CHEBI:62830"/>
        <dbReference type="EC" id="1.1.1.133"/>
    </reaction>
</comment>
<keyword evidence="6" id="KW-0560">Oxidoreductase</keyword>
<evidence type="ECO:0000256" key="2">
    <source>
        <dbReference type="ARBA" id="ARBA00010944"/>
    </source>
</evidence>
<evidence type="ECO:0000259" key="7">
    <source>
        <dbReference type="Pfam" id="PF04321"/>
    </source>
</evidence>
<reference evidence="8" key="1">
    <citation type="submission" date="2023-01" db="EMBL/GenBank/DDBJ databases">
        <title>Whole genome sequence of Paucibacter sp. S2-9 isolated from pond sediment.</title>
        <authorList>
            <person name="Jung J.Y."/>
        </authorList>
    </citation>
    <scope>NUCLEOTIDE SEQUENCE</scope>
    <source>
        <strain evidence="8">S2-9</strain>
    </source>
</reference>
<organism evidence="8 9">
    <name type="scientific">Paucibacter sediminis</name>
    <dbReference type="NCBI Taxonomy" id="3019553"/>
    <lineage>
        <taxon>Bacteria</taxon>
        <taxon>Pseudomonadati</taxon>
        <taxon>Pseudomonadota</taxon>
        <taxon>Betaproteobacteria</taxon>
        <taxon>Burkholderiales</taxon>
        <taxon>Sphaerotilaceae</taxon>
        <taxon>Roseateles</taxon>
    </lineage>
</organism>
<comment type="pathway">
    <text evidence="1 6">Carbohydrate biosynthesis; dTDP-L-rhamnose biosynthesis.</text>
</comment>
<dbReference type="EC" id="1.1.1.133" evidence="3 6"/>
<evidence type="ECO:0000256" key="1">
    <source>
        <dbReference type="ARBA" id="ARBA00004781"/>
    </source>
</evidence>
<gene>
    <name evidence="8" type="ORF">PFX98_13685</name>
</gene>
<protein>
    <recommendedName>
        <fullName evidence="4 6">dTDP-4-dehydrorhamnose reductase</fullName>
        <ecNumber evidence="3 6">1.1.1.133</ecNumber>
    </recommendedName>
</protein>
<dbReference type="PANTHER" id="PTHR10491:SF4">
    <property type="entry name" value="METHIONINE ADENOSYLTRANSFERASE 2 SUBUNIT BETA"/>
    <property type="match status" value="1"/>
</dbReference>
<dbReference type="RefSeq" id="WP_285231057.1">
    <property type="nucleotide sequence ID" value="NZ_CP116346.1"/>
</dbReference>
<dbReference type="InterPro" id="IPR036291">
    <property type="entry name" value="NAD(P)-bd_dom_sf"/>
</dbReference>
<dbReference type="CDD" id="cd05254">
    <property type="entry name" value="dTDP_HR_like_SDR_e"/>
    <property type="match status" value="1"/>
</dbReference>
<dbReference type="GO" id="GO:0005829">
    <property type="term" value="C:cytosol"/>
    <property type="evidence" value="ECO:0007669"/>
    <property type="project" value="TreeGrafter"/>
</dbReference>
<comment type="similarity">
    <text evidence="2 6">Belongs to the dTDP-4-dehydrorhamnose reductase family.</text>
</comment>
<evidence type="ECO:0000256" key="3">
    <source>
        <dbReference type="ARBA" id="ARBA00012929"/>
    </source>
</evidence>
<dbReference type="GO" id="GO:0019305">
    <property type="term" value="P:dTDP-rhamnose biosynthetic process"/>
    <property type="evidence" value="ECO:0007669"/>
    <property type="project" value="TreeGrafter"/>
</dbReference>
<proteinExistence type="inferred from homology"/>
<dbReference type="Pfam" id="PF04321">
    <property type="entry name" value="RmlD_sub_bind"/>
    <property type="match status" value="1"/>
</dbReference>
<evidence type="ECO:0000256" key="4">
    <source>
        <dbReference type="ARBA" id="ARBA00017099"/>
    </source>
</evidence>